<dbReference type="InterPro" id="IPR001790">
    <property type="entry name" value="Ribosomal_uL10"/>
</dbReference>
<protein>
    <recommendedName>
        <fullName evidence="4 5">Large ribosomal subunit protein uL10</fullName>
    </recommendedName>
</protein>
<dbReference type="GO" id="GO:1990904">
    <property type="term" value="C:ribonucleoprotein complex"/>
    <property type="evidence" value="ECO:0007669"/>
    <property type="project" value="UniProtKB-KW"/>
</dbReference>
<dbReference type="PANTHER" id="PTHR11560">
    <property type="entry name" value="39S RIBOSOMAL PROTEIN L10, MITOCHONDRIAL"/>
    <property type="match status" value="1"/>
</dbReference>
<keyword evidence="2 5" id="KW-0689">Ribosomal protein</keyword>
<feature type="compositionally biased region" description="Basic and acidic residues" evidence="6">
    <location>
        <begin position="186"/>
        <end position="201"/>
    </location>
</feature>
<proteinExistence type="inferred from homology"/>
<evidence type="ECO:0000256" key="4">
    <source>
        <dbReference type="ARBA" id="ARBA00035202"/>
    </source>
</evidence>
<gene>
    <name evidence="5" type="primary">rplJ</name>
    <name evidence="7" type="ORF">A3A71_02075</name>
</gene>
<evidence type="ECO:0000256" key="2">
    <source>
        <dbReference type="ARBA" id="ARBA00022980"/>
    </source>
</evidence>
<reference evidence="7 8" key="1">
    <citation type="journal article" date="2016" name="Nat. Commun.">
        <title>Thousands of microbial genomes shed light on interconnected biogeochemical processes in an aquifer system.</title>
        <authorList>
            <person name="Anantharaman K."/>
            <person name="Brown C.T."/>
            <person name="Hug L.A."/>
            <person name="Sharon I."/>
            <person name="Castelle C.J."/>
            <person name="Probst A.J."/>
            <person name="Thomas B.C."/>
            <person name="Singh A."/>
            <person name="Wilkins M.J."/>
            <person name="Karaoz U."/>
            <person name="Brodie E.L."/>
            <person name="Williams K.H."/>
            <person name="Hubbard S.S."/>
            <person name="Banfield J.F."/>
        </authorList>
    </citation>
    <scope>NUCLEOTIDE SEQUENCE [LARGE SCALE GENOMIC DNA]</scope>
</reference>
<evidence type="ECO:0000256" key="3">
    <source>
        <dbReference type="ARBA" id="ARBA00023274"/>
    </source>
</evidence>
<dbReference type="InterPro" id="IPR022973">
    <property type="entry name" value="Ribosomal_uL10_bac"/>
</dbReference>
<dbReference type="InterPro" id="IPR043141">
    <property type="entry name" value="Ribosomal_uL10-like_sf"/>
</dbReference>
<dbReference type="EMBL" id="MEZX01000002">
    <property type="protein sequence ID" value="OGD64811.1"/>
    <property type="molecule type" value="Genomic_DNA"/>
</dbReference>
<dbReference type="GO" id="GO:0070180">
    <property type="term" value="F:large ribosomal subunit rRNA binding"/>
    <property type="evidence" value="ECO:0007669"/>
    <property type="project" value="UniProtKB-UniRule"/>
</dbReference>
<name>A0A1F5EBU0_9BACT</name>
<comment type="similarity">
    <text evidence="1 5">Belongs to the universal ribosomal protein uL10 family.</text>
</comment>
<dbReference type="HAMAP" id="MF_00362">
    <property type="entry name" value="Ribosomal_uL10"/>
    <property type="match status" value="1"/>
</dbReference>
<dbReference type="GO" id="GO:0006412">
    <property type="term" value="P:translation"/>
    <property type="evidence" value="ECO:0007669"/>
    <property type="project" value="UniProtKB-UniRule"/>
</dbReference>
<dbReference type="Gene3D" id="6.10.250.290">
    <property type="match status" value="1"/>
</dbReference>
<dbReference type="GO" id="GO:0005840">
    <property type="term" value="C:ribosome"/>
    <property type="evidence" value="ECO:0007669"/>
    <property type="project" value="UniProtKB-KW"/>
</dbReference>
<dbReference type="CDD" id="cd05797">
    <property type="entry name" value="Ribosomal_L10"/>
    <property type="match status" value="1"/>
</dbReference>
<evidence type="ECO:0000313" key="8">
    <source>
        <dbReference type="Proteomes" id="UP000177481"/>
    </source>
</evidence>
<comment type="caution">
    <text evidence="7">The sequence shown here is derived from an EMBL/GenBank/DDBJ whole genome shotgun (WGS) entry which is preliminary data.</text>
</comment>
<keyword evidence="3 5" id="KW-0687">Ribonucleoprotein</keyword>
<organism evidence="7 8">
    <name type="scientific">Candidatus Berkelbacteria bacterium RIFCSPLOWO2_01_FULL_50_28</name>
    <dbReference type="NCBI Taxonomy" id="1797471"/>
    <lineage>
        <taxon>Bacteria</taxon>
        <taxon>Candidatus Berkelbacteria</taxon>
    </lineage>
</organism>
<evidence type="ECO:0000256" key="5">
    <source>
        <dbReference type="HAMAP-Rule" id="MF_00362"/>
    </source>
</evidence>
<dbReference type="InterPro" id="IPR047865">
    <property type="entry name" value="Ribosomal_uL10_bac_type"/>
</dbReference>
<evidence type="ECO:0000256" key="6">
    <source>
        <dbReference type="SAM" id="MobiDB-lite"/>
    </source>
</evidence>
<feature type="compositionally biased region" description="Basic and acidic residues" evidence="6">
    <location>
        <begin position="211"/>
        <end position="221"/>
    </location>
</feature>
<dbReference type="SUPFAM" id="SSF160369">
    <property type="entry name" value="Ribosomal protein L10-like"/>
    <property type="match status" value="1"/>
</dbReference>
<feature type="region of interest" description="Disordered" evidence="6">
    <location>
        <begin position="184"/>
        <end position="243"/>
    </location>
</feature>
<dbReference type="Gene3D" id="3.30.70.1730">
    <property type="match status" value="1"/>
</dbReference>
<feature type="compositionally biased region" description="Basic and acidic residues" evidence="6">
    <location>
        <begin position="234"/>
        <end position="243"/>
    </location>
</feature>
<comment type="function">
    <text evidence="5">Forms part of the ribosomal stalk, playing a central role in the interaction of the ribosome with GTP-bound translation factors.</text>
</comment>
<dbReference type="NCBIfam" id="NF000955">
    <property type="entry name" value="PRK00099.1-1"/>
    <property type="match status" value="1"/>
</dbReference>
<dbReference type="AlphaFoldDB" id="A0A1F5EBU0"/>
<keyword evidence="5" id="KW-0699">rRNA-binding</keyword>
<dbReference type="Proteomes" id="UP000177481">
    <property type="component" value="Unassembled WGS sequence"/>
</dbReference>
<evidence type="ECO:0000256" key="1">
    <source>
        <dbReference type="ARBA" id="ARBA00008889"/>
    </source>
</evidence>
<keyword evidence="5" id="KW-0694">RNA-binding</keyword>
<accession>A0A1F5EBU0</accession>
<comment type="subunit">
    <text evidence="5">Part of the ribosomal stalk of the 50S ribosomal subunit. The N-terminus interacts with L11 and the large rRNA to form the base of the stalk. The C-terminus forms an elongated spine to which L12 dimers bind in a sequential fashion forming a multimeric L10(L12)X complex.</text>
</comment>
<evidence type="ECO:0000313" key="7">
    <source>
        <dbReference type="EMBL" id="OGD64811.1"/>
    </source>
</evidence>
<dbReference type="Pfam" id="PF00466">
    <property type="entry name" value="Ribosomal_L10"/>
    <property type="match status" value="1"/>
</dbReference>
<dbReference type="STRING" id="1797471.A3A71_02075"/>
<sequence>MKIVKSGGFKIMPILRAQKVDLVAKLTEELQNSRVALVFAYTGLNMSANDKLRTAAFEAGAKIKMISNNLLRLILKNTKRELEIPEKTLALAYGFEDEVVAAKTLVEFAKETETLEVLGGWIDGNFFDASQIKTLSALPNKETLQAQLVGRLNGIIAGLAYSLNFPIQKLAFVVEAVKNAQPAAEVKVEEKPVAEDPKAEEPSESAETPTEESKEETKTEEVEVSDLSDGALAKSEEVKEEDK</sequence>